<dbReference type="EMBL" id="MN738878">
    <property type="protein sequence ID" value="QHT29520.1"/>
    <property type="molecule type" value="Genomic_DNA"/>
</dbReference>
<reference evidence="2" key="1">
    <citation type="journal article" date="2020" name="Nature">
        <title>Giant virus diversity and host interactions through global metagenomics.</title>
        <authorList>
            <person name="Schulz F."/>
            <person name="Roux S."/>
            <person name="Paez-Espino D."/>
            <person name="Jungbluth S."/>
            <person name="Walsh D.A."/>
            <person name="Denef V.J."/>
            <person name="McMahon K.D."/>
            <person name="Konstantinidis K.T."/>
            <person name="Eloe-Fadrosh E.A."/>
            <person name="Kyrpides N.C."/>
            <person name="Woyke T."/>
        </authorList>
    </citation>
    <scope>NUCLEOTIDE SEQUENCE</scope>
    <source>
        <strain evidence="2">GVMAG-M-3300005589-24</strain>
    </source>
</reference>
<keyword evidence="1" id="KW-0472">Membrane</keyword>
<keyword evidence="1" id="KW-1133">Transmembrane helix</keyword>
<accession>A0A6C0EMF5</accession>
<keyword evidence="1" id="KW-0812">Transmembrane</keyword>
<organism evidence="2">
    <name type="scientific">viral metagenome</name>
    <dbReference type="NCBI Taxonomy" id="1070528"/>
    <lineage>
        <taxon>unclassified sequences</taxon>
        <taxon>metagenomes</taxon>
        <taxon>organismal metagenomes</taxon>
    </lineage>
</organism>
<sequence>MFKYNDQGKKMPMGKDEVVKKVRFANTREGYNDKKKSSKWVWYVVGGVGLLVLILLLMMWWKKRKYGAKAGFGYGSRKQRFGFRFY</sequence>
<name>A0A6C0EMF5_9ZZZZ</name>
<feature type="transmembrane region" description="Helical" evidence="1">
    <location>
        <begin position="40"/>
        <end position="61"/>
    </location>
</feature>
<protein>
    <submittedName>
        <fullName evidence="2">Uncharacterized protein</fullName>
    </submittedName>
</protein>
<proteinExistence type="predicted"/>
<dbReference type="AlphaFoldDB" id="A0A6C0EMF5"/>
<evidence type="ECO:0000313" key="2">
    <source>
        <dbReference type="EMBL" id="QHT29520.1"/>
    </source>
</evidence>
<evidence type="ECO:0000256" key="1">
    <source>
        <dbReference type="SAM" id="Phobius"/>
    </source>
</evidence>